<evidence type="ECO:0000259" key="10">
    <source>
        <dbReference type="PROSITE" id="PS50808"/>
    </source>
</evidence>
<keyword evidence="5" id="KW-0805">Transcription regulation</keyword>
<evidence type="ECO:0000313" key="11">
    <source>
        <dbReference type="EMBL" id="CAJ0572274.1"/>
    </source>
</evidence>
<evidence type="ECO:0000313" key="12">
    <source>
        <dbReference type="Proteomes" id="UP001177023"/>
    </source>
</evidence>
<keyword evidence="6" id="KW-0804">Transcription</keyword>
<dbReference type="GO" id="GO:0003677">
    <property type="term" value="F:DNA binding"/>
    <property type="evidence" value="ECO:0007669"/>
    <property type="project" value="InterPro"/>
</dbReference>
<evidence type="ECO:0000256" key="8">
    <source>
        <dbReference type="PROSITE-ProRule" id="PRU00027"/>
    </source>
</evidence>
<evidence type="ECO:0000256" key="4">
    <source>
        <dbReference type="ARBA" id="ARBA00022833"/>
    </source>
</evidence>
<evidence type="ECO:0000256" key="6">
    <source>
        <dbReference type="ARBA" id="ARBA00023163"/>
    </source>
</evidence>
<reference evidence="11" key="1">
    <citation type="submission" date="2023-06" db="EMBL/GenBank/DDBJ databases">
        <authorList>
            <person name="Delattre M."/>
        </authorList>
    </citation>
    <scope>NUCLEOTIDE SEQUENCE</scope>
    <source>
        <strain evidence="11">AF72</strain>
    </source>
</reference>
<keyword evidence="7" id="KW-0539">Nucleus</keyword>
<organism evidence="11 12">
    <name type="scientific">Mesorhabditis spiculigera</name>
    <dbReference type="NCBI Taxonomy" id="96644"/>
    <lineage>
        <taxon>Eukaryota</taxon>
        <taxon>Metazoa</taxon>
        <taxon>Ecdysozoa</taxon>
        <taxon>Nematoda</taxon>
        <taxon>Chromadorea</taxon>
        <taxon>Rhabditida</taxon>
        <taxon>Rhabditina</taxon>
        <taxon>Rhabditomorpha</taxon>
        <taxon>Rhabditoidea</taxon>
        <taxon>Rhabditidae</taxon>
        <taxon>Mesorhabditinae</taxon>
        <taxon>Mesorhabditis</taxon>
    </lineage>
</organism>
<evidence type="ECO:0000256" key="5">
    <source>
        <dbReference type="ARBA" id="ARBA00023015"/>
    </source>
</evidence>
<dbReference type="PROSITE" id="PS50808">
    <property type="entry name" value="ZF_BED"/>
    <property type="match status" value="1"/>
</dbReference>
<feature type="domain" description="BED-type" evidence="10">
    <location>
        <begin position="18"/>
        <end position="69"/>
    </location>
</feature>
<dbReference type="InterPro" id="IPR052035">
    <property type="entry name" value="ZnF_BED_domain_contain"/>
</dbReference>
<dbReference type="GO" id="GO:0005634">
    <property type="term" value="C:nucleus"/>
    <property type="evidence" value="ECO:0007669"/>
    <property type="project" value="UniProtKB-SubCell"/>
</dbReference>
<keyword evidence="12" id="KW-1185">Reference proteome</keyword>
<evidence type="ECO:0000256" key="3">
    <source>
        <dbReference type="ARBA" id="ARBA00022771"/>
    </source>
</evidence>
<dbReference type="EMBL" id="CATQJA010002595">
    <property type="protein sequence ID" value="CAJ0572274.1"/>
    <property type="molecule type" value="Genomic_DNA"/>
</dbReference>
<evidence type="ECO:0000256" key="7">
    <source>
        <dbReference type="ARBA" id="ARBA00023242"/>
    </source>
</evidence>
<sequence>MTDNNSNITAFKQDFTGKRKSNIWRHALMPMDGRAECVHCGKKITCSGGSTTGLRKHLYAKHSEAMKDLDESGQEPETTPKKKTRLGPEPNNYQAKCERAVLEFLVANSISFNVVDSPEFRNLTDLLSGFKFKPPTRARVSQELLDQEYAQYTQNLRSELSDTPDIGLSCDGWSSKGNIMSLHCVYAHYVDGQGERHSRLLGLSDMSNEEHTSDNILQHVTAMLELYDIPAHKIRSVTSDGASNERRFALDLCDRGFKQSGWVHCLAHLLQLIVNAGLKDEGLKLILLKVRKIMKLIKKSRPWKIAFEEAQQKFGKAVHRALMDCDTRWNTSCELLEFYIDKESALRLMRDEMRCVSNRHTVLLLNAEEKATMSQRAATIFDYLYIMTTLDKGLKRGKAPDSPTAARIHATISGELSARLKTARENKLVLAAAALNPLVRHSDILFEEEEHREHDAALLALIQGICEQNPNLERIDEREPATSKMSGTRDDGILELLLATPSTSRKFAVETLSNLEQQYAENLTAFDRLISRQPAPNYMQMGDYMVQIWKRAAVCPLFQSRAGLLYANPRRNRLGAKRCEKLLLVGHQLAERRFRPESDIPGPDAASYPALSALAVEDLCLENAIDGDEGLSAIVQELLGKEEEYAVDGDEPDTDWEYDNNNSLDLFVG</sequence>
<dbReference type="Proteomes" id="UP001177023">
    <property type="component" value="Unassembled WGS sequence"/>
</dbReference>
<dbReference type="PANTHER" id="PTHR46481">
    <property type="entry name" value="ZINC FINGER BED DOMAIN-CONTAINING PROTEIN 4"/>
    <property type="match status" value="1"/>
</dbReference>
<proteinExistence type="predicted"/>
<dbReference type="SUPFAM" id="SSF53098">
    <property type="entry name" value="Ribonuclease H-like"/>
    <property type="match status" value="1"/>
</dbReference>
<keyword evidence="4" id="KW-0862">Zinc</keyword>
<evidence type="ECO:0000256" key="2">
    <source>
        <dbReference type="ARBA" id="ARBA00022723"/>
    </source>
</evidence>
<dbReference type="GO" id="GO:0008270">
    <property type="term" value="F:zinc ion binding"/>
    <property type="evidence" value="ECO:0007669"/>
    <property type="project" value="UniProtKB-KW"/>
</dbReference>
<protein>
    <recommendedName>
        <fullName evidence="10">BED-type domain-containing protein</fullName>
    </recommendedName>
</protein>
<dbReference type="SUPFAM" id="SSF57667">
    <property type="entry name" value="beta-beta-alpha zinc fingers"/>
    <property type="match status" value="1"/>
</dbReference>
<dbReference type="AlphaFoldDB" id="A0AA36CNC5"/>
<dbReference type="InterPro" id="IPR003656">
    <property type="entry name" value="Znf_BED"/>
</dbReference>
<evidence type="ECO:0000256" key="1">
    <source>
        <dbReference type="ARBA" id="ARBA00004123"/>
    </source>
</evidence>
<comment type="caution">
    <text evidence="11">The sequence shown here is derived from an EMBL/GenBank/DDBJ whole genome shotgun (WGS) entry which is preliminary data.</text>
</comment>
<accession>A0AA36CNC5</accession>
<feature type="region of interest" description="Disordered" evidence="9">
    <location>
        <begin position="65"/>
        <end position="90"/>
    </location>
</feature>
<dbReference type="InterPro" id="IPR036236">
    <property type="entry name" value="Znf_C2H2_sf"/>
</dbReference>
<evidence type="ECO:0000256" key="9">
    <source>
        <dbReference type="SAM" id="MobiDB-lite"/>
    </source>
</evidence>
<feature type="non-terminal residue" evidence="11">
    <location>
        <position position="669"/>
    </location>
</feature>
<dbReference type="Pfam" id="PF02892">
    <property type="entry name" value="zf-BED"/>
    <property type="match status" value="1"/>
</dbReference>
<gene>
    <name evidence="11" type="ORF">MSPICULIGERA_LOCUS10663</name>
</gene>
<dbReference type="GO" id="GO:0009791">
    <property type="term" value="P:post-embryonic development"/>
    <property type="evidence" value="ECO:0007669"/>
    <property type="project" value="UniProtKB-ARBA"/>
</dbReference>
<dbReference type="SMART" id="SM00614">
    <property type="entry name" value="ZnF_BED"/>
    <property type="match status" value="1"/>
</dbReference>
<keyword evidence="3 8" id="KW-0863">Zinc-finger</keyword>
<name>A0AA36CNC5_9BILA</name>
<comment type="subcellular location">
    <subcellularLocation>
        <location evidence="1">Nucleus</location>
    </subcellularLocation>
</comment>
<dbReference type="PANTHER" id="PTHR46481:SF10">
    <property type="entry name" value="ZINC FINGER BED DOMAIN-CONTAINING PROTEIN 39"/>
    <property type="match status" value="1"/>
</dbReference>
<keyword evidence="2" id="KW-0479">Metal-binding</keyword>
<dbReference type="InterPro" id="IPR012337">
    <property type="entry name" value="RNaseH-like_sf"/>
</dbReference>